<dbReference type="Proteomes" id="UP001523392">
    <property type="component" value="Unassembled WGS sequence"/>
</dbReference>
<dbReference type="InterPro" id="IPR011991">
    <property type="entry name" value="ArsR-like_HTH"/>
</dbReference>
<keyword evidence="1" id="KW-0805">Transcription regulation</keyword>
<dbReference type="PANTHER" id="PTHR33154:SF33">
    <property type="entry name" value="TRANSCRIPTIONAL REPRESSOR SDPR"/>
    <property type="match status" value="1"/>
</dbReference>
<feature type="domain" description="HTH arsR-type" evidence="4">
    <location>
        <begin position="1"/>
        <end position="82"/>
    </location>
</feature>
<dbReference type="CDD" id="cd00090">
    <property type="entry name" value="HTH_ARSR"/>
    <property type="match status" value="1"/>
</dbReference>
<evidence type="ECO:0000259" key="4">
    <source>
        <dbReference type="PROSITE" id="PS50987"/>
    </source>
</evidence>
<protein>
    <submittedName>
        <fullName evidence="5">Metalloregulator ArsR/SmtB family transcription factor</fullName>
    </submittedName>
</protein>
<name>A0ABT1D2K1_9PROT</name>
<evidence type="ECO:0000256" key="2">
    <source>
        <dbReference type="ARBA" id="ARBA00023125"/>
    </source>
</evidence>
<dbReference type="PRINTS" id="PR00778">
    <property type="entry name" value="HTHARSR"/>
</dbReference>
<dbReference type="InterPro" id="IPR001845">
    <property type="entry name" value="HTH_ArsR_DNA-bd_dom"/>
</dbReference>
<dbReference type="SMART" id="SM00418">
    <property type="entry name" value="HTH_ARSR"/>
    <property type="match status" value="1"/>
</dbReference>
<comment type="caution">
    <text evidence="5">The sequence shown here is derived from an EMBL/GenBank/DDBJ whole genome shotgun (WGS) entry which is preliminary data.</text>
</comment>
<accession>A0ABT1D2K1</accession>
<keyword evidence="6" id="KW-1185">Reference proteome</keyword>
<dbReference type="PANTHER" id="PTHR33154">
    <property type="entry name" value="TRANSCRIPTIONAL REGULATOR, ARSR FAMILY"/>
    <property type="match status" value="1"/>
</dbReference>
<dbReference type="SUPFAM" id="SSF46785">
    <property type="entry name" value="Winged helix' DNA-binding domain"/>
    <property type="match status" value="1"/>
</dbReference>
<reference evidence="5 6" key="1">
    <citation type="submission" date="2021-12" db="EMBL/GenBank/DDBJ databases">
        <title>Siccirubricoccus leaddurans sp. nov., a high concentration Zn2+ tolerance bacterium.</title>
        <authorList>
            <person name="Cao Y."/>
        </authorList>
    </citation>
    <scope>NUCLEOTIDE SEQUENCE [LARGE SCALE GENOMIC DNA]</scope>
    <source>
        <strain evidence="5 6">KC 17139</strain>
    </source>
</reference>
<evidence type="ECO:0000256" key="1">
    <source>
        <dbReference type="ARBA" id="ARBA00023015"/>
    </source>
</evidence>
<organism evidence="5 6">
    <name type="scientific">Siccirubricoccus soli</name>
    <dbReference type="NCBI Taxonomy" id="2899147"/>
    <lineage>
        <taxon>Bacteria</taxon>
        <taxon>Pseudomonadati</taxon>
        <taxon>Pseudomonadota</taxon>
        <taxon>Alphaproteobacteria</taxon>
        <taxon>Acetobacterales</taxon>
        <taxon>Roseomonadaceae</taxon>
        <taxon>Siccirubricoccus</taxon>
    </lineage>
</organism>
<proteinExistence type="predicted"/>
<sequence>MIALADPTRRAIFELVVEQPRSVSELARALPVSQPAVSQHLKVLRCARLVGMERRGASNVYHLDPYGLAQMRAWLDGMWAGAFDSFKAEVEKDGKGGT</sequence>
<evidence type="ECO:0000313" key="5">
    <source>
        <dbReference type="EMBL" id="MCO6416136.1"/>
    </source>
</evidence>
<keyword evidence="2" id="KW-0238">DNA-binding</keyword>
<dbReference type="InterPro" id="IPR036390">
    <property type="entry name" value="WH_DNA-bd_sf"/>
</dbReference>
<dbReference type="PROSITE" id="PS50987">
    <property type="entry name" value="HTH_ARSR_2"/>
    <property type="match status" value="1"/>
</dbReference>
<dbReference type="InterPro" id="IPR036388">
    <property type="entry name" value="WH-like_DNA-bd_sf"/>
</dbReference>
<dbReference type="Gene3D" id="1.10.10.10">
    <property type="entry name" value="Winged helix-like DNA-binding domain superfamily/Winged helix DNA-binding domain"/>
    <property type="match status" value="1"/>
</dbReference>
<gene>
    <name evidence="5" type="ORF">JYK14_08145</name>
</gene>
<evidence type="ECO:0000313" key="6">
    <source>
        <dbReference type="Proteomes" id="UP001523392"/>
    </source>
</evidence>
<keyword evidence="3" id="KW-0804">Transcription</keyword>
<dbReference type="InterPro" id="IPR051081">
    <property type="entry name" value="HTH_MetalResp_TranReg"/>
</dbReference>
<dbReference type="EMBL" id="JAFIRR010000048">
    <property type="protein sequence ID" value="MCO6416136.1"/>
    <property type="molecule type" value="Genomic_DNA"/>
</dbReference>
<evidence type="ECO:0000256" key="3">
    <source>
        <dbReference type="ARBA" id="ARBA00023163"/>
    </source>
</evidence>
<dbReference type="RefSeq" id="WP_252952744.1">
    <property type="nucleotide sequence ID" value="NZ_JAFIRR010000048.1"/>
</dbReference>
<dbReference type="NCBIfam" id="NF033788">
    <property type="entry name" value="HTH_metalloreg"/>
    <property type="match status" value="1"/>
</dbReference>
<dbReference type="Pfam" id="PF01022">
    <property type="entry name" value="HTH_5"/>
    <property type="match status" value="1"/>
</dbReference>